<dbReference type="Pfam" id="PF07714">
    <property type="entry name" value="PK_Tyr_Ser-Thr"/>
    <property type="match status" value="1"/>
</dbReference>
<keyword evidence="6" id="KW-0808">Transferase</keyword>
<dbReference type="GO" id="GO:0005524">
    <property type="term" value="F:ATP binding"/>
    <property type="evidence" value="ECO:0007669"/>
    <property type="project" value="UniProtKB-KW"/>
</dbReference>
<dbReference type="Gene3D" id="3.30.200.20">
    <property type="entry name" value="Phosphorylase Kinase, domain 1"/>
    <property type="match status" value="1"/>
</dbReference>
<evidence type="ECO:0000256" key="1">
    <source>
        <dbReference type="ARBA" id="ARBA00004479"/>
    </source>
</evidence>
<dbReference type="GO" id="GO:0005886">
    <property type="term" value="C:plasma membrane"/>
    <property type="evidence" value="ECO:0007669"/>
    <property type="project" value="TreeGrafter"/>
</dbReference>
<dbReference type="InterPro" id="IPR045272">
    <property type="entry name" value="ANXUR1/2-like"/>
</dbReference>
<keyword evidence="5" id="KW-0723">Serine/threonine-protein kinase</keyword>
<evidence type="ECO:0000256" key="15">
    <source>
        <dbReference type="ARBA" id="ARBA00023157"/>
    </source>
</evidence>
<evidence type="ECO:0000256" key="12">
    <source>
        <dbReference type="ARBA" id="ARBA00022840"/>
    </source>
</evidence>
<dbReference type="InterPro" id="IPR008271">
    <property type="entry name" value="Ser/Thr_kinase_AS"/>
</dbReference>
<dbReference type="InterPro" id="IPR008801">
    <property type="entry name" value="RALF"/>
</dbReference>
<dbReference type="Gene3D" id="1.10.510.10">
    <property type="entry name" value="Transferase(Phosphotransferase) domain 1"/>
    <property type="match status" value="1"/>
</dbReference>
<keyword evidence="9 18" id="KW-0732">Signal</keyword>
<keyword evidence="15" id="KW-1015">Disulfide bond</keyword>
<dbReference type="PROSITE" id="PS00108">
    <property type="entry name" value="PROTEIN_KINASE_ST"/>
    <property type="match status" value="1"/>
</dbReference>
<evidence type="ECO:0000256" key="5">
    <source>
        <dbReference type="ARBA" id="ARBA00022527"/>
    </source>
</evidence>
<keyword evidence="16" id="KW-0325">Glycoprotein</keyword>
<keyword evidence="21" id="KW-1185">Reference proteome</keyword>
<evidence type="ECO:0000256" key="8">
    <source>
        <dbReference type="ARBA" id="ARBA00022702"/>
    </source>
</evidence>
<dbReference type="GO" id="GO:0004714">
    <property type="term" value="F:transmembrane receptor protein tyrosine kinase activity"/>
    <property type="evidence" value="ECO:0007669"/>
    <property type="project" value="InterPro"/>
</dbReference>
<feature type="region of interest" description="Disordered" evidence="17">
    <location>
        <begin position="418"/>
        <end position="443"/>
    </location>
</feature>
<evidence type="ECO:0000256" key="9">
    <source>
        <dbReference type="ARBA" id="ARBA00022729"/>
    </source>
</evidence>
<keyword evidence="8" id="KW-0372">Hormone</keyword>
<comment type="subcellular location">
    <subcellularLocation>
        <location evidence="1">Membrane</location>
        <topology evidence="1">Single-pass type I membrane protein</topology>
    </subcellularLocation>
    <subcellularLocation>
        <location evidence="2">Secreted</location>
    </subcellularLocation>
</comment>
<dbReference type="GO" id="GO:0009506">
    <property type="term" value="C:plasmodesma"/>
    <property type="evidence" value="ECO:0007669"/>
    <property type="project" value="TreeGrafter"/>
</dbReference>
<keyword evidence="13" id="KW-1133">Transmembrane helix</keyword>
<dbReference type="FunFam" id="1.10.510.10:FF:000252">
    <property type="entry name" value="Receptor-like protein kinase FERONIA"/>
    <property type="match status" value="1"/>
</dbReference>
<evidence type="ECO:0000256" key="11">
    <source>
        <dbReference type="ARBA" id="ARBA00022777"/>
    </source>
</evidence>
<dbReference type="PROSITE" id="PS50011">
    <property type="entry name" value="PROTEIN_KINASE_DOM"/>
    <property type="match status" value="1"/>
</dbReference>
<evidence type="ECO:0000256" key="7">
    <source>
        <dbReference type="ARBA" id="ARBA00022692"/>
    </source>
</evidence>
<dbReference type="PANTHER" id="PTHR27003:SF451">
    <property type="entry name" value="PROTEIN KINASE DOMAIN-CONTAINING PROTEIN"/>
    <property type="match status" value="1"/>
</dbReference>
<dbReference type="EMBL" id="KK914809">
    <property type="protein sequence ID" value="KDP27677.1"/>
    <property type="molecule type" value="Genomic_DNA"/>
</dbReference>
<dbReference type="OrthoDB" id="4062651at2759"/>
<keyword evidence="4" id="KW-0964">Secreted</keyword>
<keyword evidence="7" id="KW-0812">Transmembrane</keyword>
<keyword evidence="14" id="KW-0472">Membrane</keyword>
<evidence type="ECO:0000256" key="4">
    <source>
        <dbReference type="ARBA" id="ARBA00022525"/>
    </source>
</evidence>
<dbReference type="GO" id="GO:0004674">
    <property type="term" value="F:protein serine/threonine kinase activity"/>
    <property type="evidence" value="ECO:0007669"/>
    <property type="project" value="UniProtKB-KW"/>
</dbReference>
<evidence type="ECO:0000256" key="2">
    <source>
        <dbReference type="ARBA" id="ARBA00004613"/>
    </source>
</evidence>
<proteinExistence type="inferred from homology"/>
<evidence type="ECO:0000256" key="6">
    <source>
        <dbReference type="ARBA" id="ARBA00022679"/>
    </source>
</evidence>
<feature type="chain" id="PRO_5001642246" description="Protein kinase domain-containing protein" evidence="18">
    <location>
        <begin position="29"/>
        <end position="443"/>
    </location>
</feature>
<protein>
    <recommendedName>
        <fullName evidence="19">Protein kinase domain-containing protein</fullName>
    </recommendedName>
</protein>
<dbReference type="GO" id="GO:0040008">
    <property type="term" value="P:regulation of growth"/>
    <property type="evidence" value="ECO:0007669"/>
    <property type="project" value="UniProtKB-ARBA"/>
</dbReference>
<evidence type="ECO:0000259" key="19">
    <source>
        <dbReference type="PROSITE" id="PS50011"/>
    </source>
</evidence>
<evidence type="ECO:0000313" key="20">
    <source>
        <dbReference type="EMBL" id="KDP27677.1"/>
    </source>
</evidence>
<evidence type="ECO:0000256" key="17">
    <source>
        <dbReference type="SAM" id="MobiDB-lite"/>
    </source>
</evidence>
<dbReference type="GO" id="GO:0005576">
    <property type="term" value="C:extracellular region"/>
    <property type="evidence" value="ECO:0007669"/>
    <property type="project" value="UniProtKB-SubCell"/>
</dbReference>
<name>A0A067JUU9_JATCU</name>
<dbReference type="AlphaFoldDB" id="A0A067JUU9"/>
<dbReference type="InterPro" id="IPR000719">
    <property type="entry name" value="Prot_kinase_dom"/>
</dbReference>
<evidence type="ECO:0000256" key="16">
    <source>
        <dbReference type="ARBA" id="ARBA00023180"/>
    </source>
</evidence>
<feature type="compositionally biased region" description="Low complexity" evidence="17">
    <location>
        <begin position="421"/>
        <end position="435"/>
    </location>
</feature>
<dbReference type="PANTHER" id="PTHR27003">
    <property type="entry name" value="OS07G0166700 PROTEIN"/>
    <property type="match status" value="1"/>
</dbReference>
<feature type="domain" description="Protein kinase" evidence="19">
    <location>
        <begin position="104"/>
        <end position="379"/>
    </location>
</feature>
<keyword evidence="10" id="KW-0547">Nucleotide-binding</keyword>
<sequence length="443" mass="49725">MKRGSVELSLPVVLMILIICINASTTKAAILTRRTINGSWNDDMPEFIADEEHMMESNVSQIRLQQNNYITYPALNKQAFCSEGIKYGSCLGKEMKIVRPCNAYDRCRGAFQANKSRTPRAQLVVVKGVLLNLILMDLNSSSKQGTREFTTEIEILSQVRHVNLVSLIGYCIDEGEMILIYDYLINGTLGEHLHETNNDPLPWKKRLHICIGAARGLHYLHSEFTHTIIHRDVKTTNILLDENWIAKVSDFGLSKAAFKQEVSTTIVKGTWGYLDPEYAICQILTEKSDVYSFGVVLFEVLCALKPLDRNLVEEHMNLAIWAEKCIQNGNIYQIIDPYLKGKIAPRCFKKFVEIAFSCVHSKGIERPNMRDVMEELEFALKLQDDAEAENMGISPDGEIVHPDVSFFPAQCVDIADGPQPDSTSSTDFDTSSSTTGVFGSRIG</sequence>
<dbReference type="GO" id="GO:0005179">
    <property type="term" value="F:hormone activity"/>
    <property type="evidence" value="ECO:0007669"/>
    <property type="project" value="UniProtKB-KW"/>
</dbReference>
<evidence type="ECO:0000256" key="10">
    <source>
        <dbReference type="ARBA" id="ARBA00022741"/>
    </source>
</evidence>
<reference evidence="20 21" key="1">
    <citation type="journal article" date="2014" name="PLoS ONE">
        <title>Global Analysis of Gene Expression Profiles in Physic Nut (Jatropha curcas L.) Seedlings Exposed to Salt Stress.</title>
        <authorList>
            <person name="Zhang L."/>
            <person name="Zhang C."/>
            <person name="Wu P."/>
            <person name="Chen Y."/>
            <person name="Li M."/>
            <person name="Jiang H."/>
            <person name="Wu G."/>
        </authorList>
    </citation>
    <scope>NUCLEOTIDE SEQUENCE [LARGE SCALE GENOMIC DNA]</scope>
    <source>
        <strain evidence="21">cv. GZQX0401</strain>
        <tissue evidence="20">Young leaves</tissue>
    </source>
</reference>
<dbReference type="SUPFAM" id="SSF56112">
    <property type="entry name" value="Protein kinase-like (PK-like)"/>
    <property type="match status" value="1"/>
</dbReference>
<comment type="similarity">
    <text evidence="3">Belongs to the plant rapid alkalinization factor (RALF) family.</text>
</comment>
<evidence type="ECO:0000256" key="13">
    <source>
        <dbReference type="ARBA" id="ARBA00022989"/>
    </source>
</evidence>
<evidence type="ECO:0000313" key="21">
    <source>
        <dbReference type="Proteomes" id="UP000027138"/>
    </source>
</evidence>
<dbReference type="InterPro" id="IPR001245">
    <property type="entry name" value="Ser-Thr/Tyr_kinase_cat_dom"/>
</dbReference>
<dbReference type="Pfam" id="PF05498">
    <property type="entry name" value="RALF"/>
    <property type="match status" value="1"/>
</dbReference>
<dbReference type="STRING" id="180498.A0A067JUU9"/>
<gene>
    <name evidence="20" type="ORF">JCGZ_20097</name>
</gene>
<organism evidence="20 21">
    <name type="scientific">Jatropha curcas</name>
    <name type="common">Barbados nut</name>
    <dbReference type="NCBI Taxonomy" id="180498"/>
    <lineage>
        <taxon>Eukaryota</taxon>
        <taxon>Viridiplantae</taxon>
        <taxon>Streptophyta</taxon>
        <taxon>Embryophyta</taxon>
        <taxon>Tracheophyta</taxon>
        <taxon>Spermatophyta</taxon>
        <taxon>Magnoliopsida</taxon>
        <taxon>eudicotyledons</taxon>
        <taxon>Gunneridae</taxon>
        <taxon>Pentapetalae</taxon>
        <taxon>rosids</taxon>
        <taxon>fabids</taxon>
        <taxon>Malpighiales</taxon>
        <taxon>Euphorbiaceae</taxon>
        <taxon>Crotonoideae</taxon>
        <taxon>Jatropheae</taxon>
        <taxon>Jatropha</taxon>
    </lineage>
</organism>
<dbReference type="SMART" id="SM00220">
    <property type="entry name" value="S_TKc"/>
    <property type="match status" value="1"/>
</dbReference>
<keyword evidence="12" id="KW-0067">ATP-binding</keyword>
<evidence type="ECO:0000256" key="18">
    <source>
        <dbReference type="SAM" id="SignalP"/>
    </source>
</evidence>
<dbReference type="Proteomes" id="UP000027138">
    <property type="component" value="Unassembled WGS sequence"/>
</dbReference>
<keyword evidence="11" id="KW-0418">Kinase</keyword>
<dbReference type="InterPro" id="IPR011009">
    <property type="entry name" value="Kinase-like_dom_sf"/>
</dbReference>
<evidence type="ECO:0000256" key="14">
    <source>
        <dbReference type="ARBA" id="ARBA00023136"/>
    </source>
</evidence>
<feature type="signal peptide" evidence="18">
    <location>
        <begin position="1"/>
        <end position="28"/>
    </location>
</feature>
<evidence type="ECO:0000256" key="3">
    <source>
        <dbReference type="ARBA" id="ARBA00009178"/>
    </source>
</evidence>
<accession>A0A067JUU9</accession>